<reference evidence="1 2" key="1">
    <citation type="submission" date="2024-01" db="EMBL/GenBank/DDBJ databases">
        <title>A telomere-to-telomere, gap-free genome of sweet tea (Lithocarpus litseifolius).</title>
        <authorList>
            <person name="Zhou J."/>
        </authorList>
    </citation>
    <scope>NUCLEOTIDE SEQUENCE [LARGE SCALE GENOMIC DNA]</scope>
    <source>
        <strain evidence="1">Zhou-2022a</strain>
        <tissue evidence="1">Leaf</tissue>
    </source>
</reference>
<dbReference type="EMBL" id="JAZDWU010000007">
    <property type="protein sequence ID" value="KAK9996467.1"/>
    <property type="molecule type" value="Genomic_DNA"/>
</dbReference>
<sequence length="164" mass="18557">MKRALSGKRESLLSIATTWSMEDEAGFNVQQTRDKKVGTSLSSTNKFDGQVTLWEGVRPHIPCGKDREGKVVYEKPEKPHIHIDGTGFISEDLALICGNNVHRGERGNNVHRGERTRDENIETNPSIVELESNLLAMQRQESKSSRTSNWLYHDACWKLPDEVP</sequence>
<dbReference type="AlphaFoldDB" id="A0AAW2CGH7"/>
<keyword evidence="2" id="KW-1185">Reference proteome</keyword>
<protein>
    <submittedName>
        <fullName evidence="1">Uncharacterized protein</fullName>
    </submittedName>
</protein>
<evidence type="ECO:0000313" key="2">
    <source>
        <dbReference type="Proteomes" id="UP001459277"/>
    </source>
</evidence>
<proteinExistence type="predicted"/>
<dbReference type="Proteomes" id="UP001459277">
    <property type="component" value="Unassembled WGS sequence"/>
</dbReference>
<comment type="caution">
    <text evidence="1">The sequence shown here is derived from an EMBL/GenBank/DDBJ whole genome shotgun (WGS) entry which is preliminary data.</text>
</comment>
<organism evidence="1 2">
    <name type="scientific">Lithocarpus litseifolius</name>
    <dbReference type="NCBI Taxonomy" id="425828"/>
    <lineage>
        <taxon>Eukaryota</taxon>
        <taxon>Viridiplantae</taxon>
        <taxon>Streptophyta</taxon>
        <taxon>Embryophyta</taxon>
        <taxon>Tracheophyta</taxon>
        <taxon>Spermatophyta</taxon>
        <taxon>Magnoliopsida</taxon>
        <taxon>eudicotyledons</taxon>
        <taxon>Gunneridae</taxon>
        <taxon>Pentapetalae</taxon>
        <taxon>rosids</taxon>
        <taxon>fabids</taxon>
        <taxon>Fagales</taxon>
        <taxon>Fagaceae</taxon>
        <taxon>Lithocarpus</taxon>
    </lineage>
</organism>
<gene>
    <name evidence="1" type="ORF">SO802_021153</name>
</gene>
<accession>A0AAW2CGH7</accession>
<evidence type="ECO:0000313" key="1">
    <source>
        <dbReference type="EMBL" id="KAK9996467.1"/>
    </source>
</evidence>
<name>A0AAW2CGH7_9ROSI</name>